<evidence type="ECO:0000256" key="1">
    <source>
        <dbReference type="SAM" id="MobiDB-lite"/>
    </source>
</evidence>
<name>A0AA39HD80_9BILA</name>
<organism evidence="2 3">
    <name type="scientific">Steinernema hermaphroditum</name>
    <dbReference type="NCBI Taxonomy" id="289476"/>
    <lineage>
        <taxon>Eukaryota</taxon>
        <taxon>Metazoa</taxon>
        <taxon>Ecdysozoa</taxon>
        <taxon>Nematoda</taxon>
        <taxon>Chromadorea</taxon>
        <taxon>Rhabditida</taxon>
        <taxon>Tylenchina</taxon>
        <taxon>Panagrolaimomorpha</taxon>
        <taxon>Strongyloidoidea</taxon>
        <taxon>Steinernematidae</taxon>
        <taxon>Steinernema</taxon>
    </lineage>
</organism>
<gene>
    <name evidence="2" type="ORF">QR680_016291</name>
</gene>
<comment type="caution">
    <text evidence="2">The sequence shown here is derived from an EMBL/GenBank/DDBJ whole genome shotgun (WGS) entry which is preliminary data.</text>
</comment>
<evidence type="ECO:0000313" key="2">
    <source>
        <dbReference type="EMBL" id="KAK0402357.1"/>
    </source>
</evidence>
<keyword evidence="3" id="KW-1185">Reference proteome</keyword>
<dbReference type="EMBL" id="JAUCMV010000004">
    <property type="protein sequence ID" value="KAK0402357.1"/>
    <property type="molecule type" value="Genomic_DNA"/>
</dbReference>
<feature type="region of interest" description="Disordered" evidence="1">
    <location>
        <begin position="169"/>
        <end position="189"/>
    </location>
</feature>
<dbReference type="AlphaFoldDB" id="A0AA39HD80"/>
<reference evidence="2" key="1">
    <citation type="submission" date="2023-06" db="EMBL/GenBank/DDBJ databases">
        <title>Genomic analysis of the entomopathogenic nematode Steinernema hermaphroditum.</title>
        <authorList>
            <person name="Schwarz E.M."/>
            <person name="Heppert J.K."/>
            <person name="Baniya A."/>
            <person name="Schwartz H.T."/>
            <person name="Tan C.-H."/>
            <person name="Antoshechkin I."/>
            <person name="Sternberg P.W."/>
            <person name="Goodrich-Blair H."/>
            <person name="Dillman A.R."/>
        </authorList>
    </citation>
    <scope>NUCLEOTIDE SEQUENCE</scope>
    <source>
        <strain evidence="2">PS9179</strain>
        <tissue evidence="2">Whole animal</tissue>
    </source>
</reference>
<dbReference type="Proteomes" id="UP001175271">
    <property type="component" value="Unassembled WGS sequence"/>
</dbReference>
<proteinExistence type="predicted"/>
<sequence length="189" mass="21924">MELNSDEVDFVYDLTSEKLNLMRGADTLGRREDLRKKTMLKRIKQMCCDRMKDDEKTNFEKIMSILQNYVKEQQKRKAMEEHEQPASAAKKIRMAAASLCPMYIVDAFELTLLHLFVATRWKLEILKKSKKTQKLYKQMTLKAFGLQCLRRIEEVRSLREQLLALAAENNGKPTEEDGGASDGKKEVLC</sequence>
<protein>
    <submittedName>
        <fullName evidence="2">Uncharacterized protein</fullName>
    </submittedName>
</protein>
<accession>A0AA39HD80</accession>
<evidence type="ECO:0000313" key="3">
    <source>
        <dbReference type="Proteomes" id="UP001175271"/>
    </source>
</evidence>